<proteinExistence type="predicted"/>
<reference evidence="3" key="1">
    <citation type="journal article" date="2019" name="Int. J. Syst. Evol. Microbiol.">
        <title>The Global Catalogue of Microorganisms (GCM) 10K type strain sequencing project: providing services to taxonomists for standard genome sequencing and annotation.</title>
        <authorList>
            <consortium name="The Broad Institute Genomics Platform"/>
            <consortium name="The Broad Institute Genome Sequencing Center for Infectious Disease"/>
            <person name="Wu L."/>
            <person name="Ma J."/>
        </authorList>
    </citation>
    <scope>NUCLEOTIDE SEQUENCE [LARGE SCALE GENOMIC DNA]</scope>
    <source>
        <strain evidence="3">JCM 17388</strain>
    </source>
</reference>
<gene>
    <name evidence="2" type="ORF">GCM10022252_15490</name>
</gene>
<dbReference type="EMBL" id="BAABAQ010000002">
    <property type="protein sequence ID" value="GAA4185290.1"/>
    <property type="molecule type" value="Genomic_DNA"/>
</dbReference>
<sequence>MEARTRRRRTAGVSTSLVPTGGSPYAAAPRVVMGGPFAPSWPHEPPYETPRRPSSPTGLRLPSPCPYAPVRRFTPVWTPARPPPAAGCPAVAPAVARVTTRVLGAHLPSPDL</sequence>
<evidence type="ECO:0000313" key="2">
    <source>
        <dbReference type="EMBL" id="GAA4185290.1"/>
    </source>
</evidence>
<dbReference type="Proteomes" id="UP001501251">
    <property type="component" value="Unassembled WGS sequence"/>
</dbReference>
<accession>A0ABP8AK32</accession>
<keyword evidence="3" id="KW-1185">Reference proteome</keyword>
<feature type="region of interest" description="Disordered" evidence="1">
    <location>
        <begin position="1"/>
        <end position="63"/>
    </location>
</feature>
<evidence type="ECO:0000313" key="3">
    <source>
        <dbReference type="Proteomes" id="UP001501251"/>
    </source>
</evidence>
<organism evidence="2 3">
    <name type="scientific">Streptosporangium oxazolinicum</name>
    <dbReference type="NCBI Taxonomy" id="909287"/>
    <lineage>
        <taxon>Bacteria</taxon>
        <taxon>Bacillati</taxon>
        <taxon>Actinomycetota</taxon>
        <taxon>Actinomycetes</taxon>
        <taxon>Streptosporangiales</taxon>
        <taxon>Streptosporangiaceae</taxon>
        <taxon>Streptosporangium</taxon>
    </lineage>
</organism>
<comment type="caution">
    <text evidence="2">The sequence shown here is derived from an EMBL/GenBank/DDBJ whole genome shotgun (WGS) entry which is preliminary data.</text>
</comment>
<protein>
    <submittedName>
        <fullName evidence="2">Uncharacterized protein</fullName>
    </submittedName>
</protein>
<name>A0ABP8AK32_9ACTN</name>
<evidence type="ECO:0000256" key="1">
    <source>
        <dbReference type="SAM" id="MobiDB-lite"/>
    </source>
</evidence>
<feature type="compositionally biased region" description="Basic residues" evidence="1">
    <location>
        <begin position="1"/>
        <end position="10"/>
    </location>
</feature>